<name>A0AA86R9M8_9EUKA</name>
<evidence type="ECO:0000313" key="1">
    <source>
        <dbReference type="EMBL" id="CAI9968867.1"/>
    </source>
</evidence>
<organism evidence="1">
    <name type="scientific">Hexamita inflata</name>
    <dbReference type="NCBI Taxonomy" id="28002"/>
    <lineage>
        <taxon>Eukaryota</taxon>
        <taxon>Metamonada</taxon>
        <taxon>Diplomonadida</taxon>
        <taxon>Hexamitidae</taxon>
        <taxon>Hexamitinae</taxon>
        <taxon>Hexamita</taxon>
    </lineage>
</organism>
<reference evidence="2 3" key="2">
    <citation type="submission" date="2024-07" db="EMBL/GenBank/DDBJ databases">
        <authorList>
            <person name="Akdeniz Z."/>
        </authorList>
    </citation>
    <scope>NUCLEOTIDE SEQUENCE [LARGE SCALE GENOMIC DNA]</scope>
</reference>
<reference evidence="1" key="1">
    <citation type="submission" date="2023-06" db="EMBL/GenBank/DDBJ databases">
        <authorList>
            <person name="Kurt Z."/>
        </authorList>
    </citation>
    <scope>NUCLEOTIDE SEQUENCE</scope>
</reference>
<comment type="caution">
    <text evidence="1">The sequence shown here is derived from an EMBL/GenBank/DDBJ whole genome shotgun (WGS) entry which is preliminary data.</text>
</comment>
<keyword evidence="3" id="KW-1185">Reference proteome</keyword>
<dbReference type="AlphaFoldDB" id="A0AA86R9M8"/>
<gene>
    <name evidence="2" type="ORF">HINF_LOCUS45188</name>
    <name evidence="1" type="ORF">HINF_LOCUS56512</name>
</gene>
<evidence type="ECO:0000313" key="3">
    <source>
        <dbReference type="Proteomes" id="UP001642409"/>
    </source>
</evidence>
<proteinExistence type="predicted"/>
<protein>
    <submittedName>
        <fullName evidence="2">Hypothetical_protein</fullName>
    </submittedName>
</protein>
<evidence type="ECO:0000313" key="2">
    <source>
        <dbReference type="EMBL" id="CAL6053134.1"/>
    </source>
</evidence>
<sequence>MGNICREQPEDQEFWGEEYQENIYTEVPEIQQNLPEIIPLKFKFGENSDIDTELSLDDYILEQDTDYIQKMNLATSLSRNSSNIINFHEQYGFEPEFQLDERDSYPLKTQSSMSFLSSVDNYSDLFSHLGVHEDQLKFIPNLKGIQGE</sequence>
<dbReference type="EMBL" id="CAXDID020000195">
    <property type="protein sequence ID" value="CAL6053134.1"/>
    <property type="molecule type" value="Genomic_DNA"/>
</dbReference>
<dbReference type="EMBL" id="CATOUU010001050">
    <property type="protein sequence ID" value="CAI9968867.1"/>
    <property type="molecule type" value="Genomic_DNA"/>
</dbReference>
<accession>A0AA86R9M8</accession>
<dbReference type="Proteomes" id="UP001642409">
    <property type="component" value="Unassembled WGS sequence"/>
</dbReference>